<dbReference type="PATRIC" id="fig|92706.3.peg.1057"/>
<dbReference type="AlphaFoldDB" id="A0A0F6WQ19"/>
<reference evidence="1 2" key="1">
    <citation type="submission" date="2015-04" db="EMBL/GenBank/DDBJ databases">
        <title>Complete Genome Sequence of Brevibacterium flavum ATCC 15168.</title>
        <authorList>
            <person name="Ahn J."/>
            <person name="Park G."/>
            <person name="Jeon W."/>
            <person name="Jang Y."/>
            <person name="Jang M."/>
            <person name="Lee H."/>
            <person name="Lee H."/>
        </authorList>
    </citation>
    <scope>NUCLEOTIDE SEQUENCE [LARGE SCALE GENOMIC DNA]</scope>
    <source>
        <strain evidence="1 2">ATCC 15168</strain>
    </source>
</reference>
<name>A0A0F6WQ19_9CORY</name>
<dbReference type="RefSeq" id="WP_003860084.1">
    <property type="nucleotide sequence ID" value="NZ_CP011309.1"/>
</dbReference>
<evidence type="ECO:0000313" key="2">
    <source>
        <dbReference type="Proteomes" id="UP000034037"/>
    </source>
</evidence>
<organism evidence="1 2">
    <name type="scientific">[Brevibacterium] flavum</name>
    <dbReference type="NCBI Taxonomy" id="92706"/>
    <lineage>
        <taxon>Bacteria</taxon>
        <taxon>Bacillati</taxon>
        <taxon>Actinomycetota</taxon>
        <taxon>Actinomycetes</taxon>
        <taxon>Mycobacteriales</taxon>
        <taxon>Corynebacteriaceae</taxon>
        <taxon>Corynebacterium</taxon>
    </lineage>
</organism>
<gene>
    <name evidence="1" type="ORF">YH66_05095</name>
</gene>
<protein>
    <submittedName>
        <fullName evidence="1">Uncharacterized protein</fullName>
    </submittedName>
</protein>
<sequence>MKSIHQEISRIERSHDYLWSVREDLHARFDNQLKAHFVDSVLDSIAEGYEGRINRFRKIFIEMKAVEELRTIAATRPSHLLAA</sequence>
<keyword evidence="2" id="KW-1185">Reference proteome</keyword>
<dbReference type="Proteomes" id="UP000034037">
    <property type="component" value="Chromosome"/>
</dbReference>
<dbReference type="HOGENOM" id="CLU_188244_0_0_11"/>
<proteinExistence type="predicted"/>
<dbReference type="EMBL" id="CP011309">
    <property type="protein sequence ID" value="AKF26976.1"/>
    <property type="molecule type" value="Genomic_DNA"/>
</dbReference>
<accession>A0A0F6WQ19</accession>
<evidence type="ECO:0000313" key="1">
    <source>
        <dbReference type="EMBL" id="AKF26976.1"/>
    </source>
</evidence>